<feature type="domain" description="Teneurin-like YD-shell" evidence="3">
    <location>
        <begin position="10"/>
        <end position="114"/>
    </location>
</feature>
<dbReference type="EMBL" id="CP037452">
    <property type="protein sequence ID" value="QDV52197.1"/>
    <property type="molecule type" value="Genomic_DNA"/>
</dbReference>
<dbReference type="InterPro" id="IPR018247">
    <property type="entry name" value="EF_Hand_1_Ca_BS"/>
</dbReference>
<accession>A0A518IGI5</accession>
<keyword evidence="4" id="KW-0378">Hydrolase</keyword>
<dbReference type="InterPro" id="IPR056823">
    <property type="entry name" value="TEN-like_YD-shell"/>
</dbReference>
<organism evidence="4 5">
    <name type="scientific">Gimesia fumaroli</name>
    <dbReference type="NCBI Taxonomy" id="2527976"/>
    <lineage>
        <taxon>Bacteria</taxon>
        <taxon>Pseudomonadati</taxon>
        <taxon>Planctomycetota</taxon>
        <taxon>Planctomycetia</taxon>
        <taxon>Planctomycetales</taxon>
        <taxon>Planctomycetaceae</taxon>
        <taxon>Gimesia</taxon>
    </lineage>
</organism>
<dbReference type="Proteomes" id="UP000318313">
    <property type="component" value="Chromosome"/>
</dbReference>
<evidence type="ECO:0000259" key="3">
    <source>
        <dbReference type="Pfam" id="PF25023"/>
    </source>
</evidence>
<feature type="compositionally biased region" description="Basic residues" evidence="2">
    <location>
        <begin position="766"/>
        <end position="777"/>
    </location>
</feature>
<protein>
    <submittedName>
        <fullName evidence="4">tRNA3(Ser)-specific nuclease WapA</fullName>
        <ecNumber evidence="4">3.1.-.-</ecNumber>
    </submittedName>
</protein>
<name>A0A518IGI5_9PLAN</name>
<dbReference type="PANTHER" id="PTHR32305:SF15">
    <property type="entry name" value="PROTEIN RHSA-RELATED"/>
    <property type="match status" value="1"/>
</dbReference>
<gene>
    <name evidence="4" type="primary">wapA_8</name>
    <name evidence="4" type="ORF">Enr17x_42570</name>
</gene>
<feature type="region of interest" description="Disordered" evidence="2">
    <location>
        <begin position="731"/>
        <end position="794"/>
    </location>
</feature>
<dbReference type="PANTHER" id="PTHR32305">
    <property type="match status" value="1"/>
</dbReference>
<dbReference type="Gene3D" id="2.180.10.10">
    <property type="entry name" value="RHS repeat-associated core"/>
    <property type="match status" value="1"/>
</dbReference>
<evidence type="ECO:0000256" key="1">
    <source>
        <dbReference type="ARBA" id="ARBA00022737"/>
    </source>
</evidence>
<dbReference type="Pfam" id="PF25023">
    <property type="entry name" value="TEN_YD-shell"/>
    <property type="match status" value="1"/>
</dbReference>
<keyword evidence="5" id="KW-1185">Reference proteome</keyword>
<evidence type="ECO:0000256" key="2">
    <source>
        <dbReference type="SAM" id="MobiDB-lite"/>
    </source>
</evidence>
<dbReference type="OrthoDB" id="258408at2"/>
<dbReference type="AlphaFoldDB" id="A0A518IGI5"/>
<dbReference type="NCBIfam" id="TIGR01643">
    <property type="entry name" value="YD_repeat_2x"/>
    <property type="match status" value="4"/>
</dbReference>
<dbReference type="InterPro" id="IPR022385">
    <property type="entry name" value="Rhs_assc_core"/>
</dbReference>
<proteinExistence type="predicted"/>
<dbReference type="InterPro" id="IPR006530">
    <property type="entry name" value="YD"/>
</dbReference>
<dbReference type="KEGG" id="gfm:Enr17x_42570"/>
<dbReference type="InterPro" id="IPR050708">
    <property type="entry name" value="T6SS_VgrG/RHS"/>
</dbReference>
<dbReference type="PROSITE" id="PS00018">
    <property type="entry name" value="EF_HAND_1"/>
    <property type="match status" value="1"/>
</dbReference>
<dbReference type="GO" id="GO:0016787">
    <property type="term" value="F:hydrolase activity"/>
    <property type="evidence" value="ECO:0007669"/>
    <property type="project" value="UniProtKB-KW"/>
</dbReference>
<evidence type="ECO:0000313" key="5">
    <source>
        <dbReference type="Proteomes" id="UP000318313"/>
    </source>
</evidence>
<sequence length="876" mass="96742">MINSSEGSFTRTYDAVDQVQSVAWPTGKIVTWVYDAIGQRSTRDISTGTVTYTYDAQGNLASLVNEQSERTTFSYDAVGRATRKQLANGTRTSMAYDAAGRETQITHFTSSNTPFSSFADTYNAAGNRIQRVNLDGDVTTWTYDSSSQVLSERYTDSLGTTITTFAYDAVGNRLVENNDSTITTSVYDAANRLETSEETAGITTYTYDKNGNQTSIEDPVSDITTYSWTYENQLAEIESPNGDLVTYTYAPVNKKSDELRLSKETDLEFTSYMWDDQNIILEQDEVSTVDAEYTVMPQAYGNLISQTRDAESSFYHFDPLGSTRELTDASETVTDSYLYSVFGKVKSSTGTTVNPYQWVGKEGYYHDTESGLYNLRNRFYGAGEGRFKSEDPIGFDAGDVNLYRYVGNNAATDTDPSGLQGHIEKRNKRKKGLAAYSQGFDALESIQCECFRSSMITLNTKTGETFQDVEWVRTRVPKGWTKEEACNTVCSHDNRHGWTGRWENANAQIDPEVDRREAKKCGNFKEGFLLGGANITVAFTFGYCGTESQQYYREMCPGVSDRVQAISVGAAGLARETVITITGLKAAQFAVQGSNIARATCVAVNSYDIYGAGEAAVALLQSESLTDALINAGFLSLSLIGINGTVRETAQSVQDLKRALKTGTYKLEVKLKGFKTSAPDANDVTKLDIDKNGKLTDADMEFLGELDGHRIHQAKDGSLWACSDCRKLSPDDGAGSCNSGGGNARKSLSDELDDIEQQLKDTTLSGKKKRELRKRRKEIKEKLGESTDGAPRAIDENLEGLDDPISDHLQGTGQLDEFDSANWSPFSGNDIRRRNLTRRQLLEEINAREASGDITEGEATRLRRLLAKYYEGRDLG</sequence>
<reference evidence="4 5" key="1">
    <citation type="submission" date="2019-03" db="EMBL/GenBank/DDBJ databases">
        <title>Deep-cultivation of Planctomycetes and their phenomic and genomic characterization uncovers novel biology.</title>
        <authorList>
            <person name="Wiegand S."/>
            <person name="Jogler M."/>
            <person name="Boedeker C."/>
            <person name="Pinto D."/>
            <person name="Vollmers J."/>
            <person name="Rivas-Marin E."/>
            <person name="Kohn T."/>
            <person name="Peeters S.H."/>
            <person name="Heuer A."/>
            <person name="Rast P."/>
            <person name="Oberbeckmann S."/>
            <person name="Bunk B."/>
            <person name="Jeske O."/>
            <person name="Meyerdierks A."/>
            <person name="Storesund J.E."/>
            <person name="Kallscheuer N."/>
            <person name="Luecker S."/>
            <person name="Lage O.M."/>
            <person name="Pohl T."/>
            <person name="Merkel B.J."/>
            <person name="Hornburger P."/>
            <person name="Mueller R.-W."/>
            <person name="Bruemmer F."/>
            <person name="Labrenz M."/>
            <person name="Spormann A.M."/>
            <person name="Op den Camp H."/>
            <person name="Overmann J."/>
            <person name="Amann R."/>
            <person name="Jetten M.S.M."/>
            <person name="Mascher T."/>
            <person name="Medema M.H."/>
            <person name="Devos D.P."/>
            <person name="Kaster A.-K."/>
            <person name="Ovreas L."/>
            <person name="Rohde M."/>
            <person name="Galperin M.Y."/>
            <person name="Jogler C."/>
        </authorList>
    </citation>
    <scope>NUCLEOTIDE SEQUENCE [LARGE SCALE GENOMIC DNA]</scope>
    <source>
        <strain evidence="4 5">Enr17</strain>
    </source>
</reference>
<keyword evidence="1" id="KW-0677">Repeat</keyword>
<dbReference type="NCBIfam" id="TIGR03696">
    <property type="entry name" value="Rhs_assc_core"/>
    <property type="match status" value="1"/>
</dbReference>
<evidence type="ECO:0000313" key="4">
    <source>
        <dbReference type="EMBL" id="QDV52197.1"/>
    </source>
</evidence>
<dbReference type="EC" id="3.1.-.-" evidence="4"/>